<evidence type="ECO:0000256" key="1">
    <source>
        <dbReference type="ARBA" id="ARBA00006360"/>
    </source>
</evidence>
<dbReference type="EC" id="2.7.7.7" evidence="2 14"/>
<dbReference type="GO" id="GO:0006261">
    <property type="term" value="P:DNA-templated DNA replication"/>
    <property type="evidence" value="ECO:0007669"/>
    <property type="project" value="TreeGrafter"/>
</dbReference>
<keyword evidence="7 14" id="KW-0547">Nucleotide-binding</keyword>
<dbReference type="Pfam" id="PF12169">
    <property type="entry name" value="DNA_pol3_gamma3"/>
    <property type="match status" value="1"/>
</dbReference>
<evidence type="ECO:0000256" key="15">
    <source>
        <dbReference type="SAM" id="MobiDB-lite"/>
    </source>
</evidence>
<dbReference type="InterPro" id="IPR022754">
    <property type="entry name" value="DNA_pol_III_gamma-3"/>
</dbReference>
<organism evidence="17 18">
    <name type="scientific">Segniliparus rotundus (strain ATCC BAA-972 / CDC 1076 / CIP 108378 / DSM 44985 / JCM 13578)</name>
    <dbReference type="NCBI Taxonomy" id="640132"/>
    <lineage>
        <taxon>Bacteria</taxon>
        <taxon>Bacillati</taxon>
        <taxon>Actinomycetota</taxon>
        <taxon>Actinomycetes</taxon>
        <taxon>Mycobacteriales</taxon>
        <taxon>Segniliparaceae</taxon>
        <taxon>Segniliparus</taxon>
    </lineage>
</organism>
<feature type="compositionally biased region" description="Low complexity" evidence="15">
    <location>
        <begin position="570"/>
        <end position="585"/>
    </location>
</feature>
<keyword evidence="9 14" id="KW-0067">ATP-binding</keyword>
<evidence type="ECO:0000313" key="17">
    <source>
        <dbReference type="EMBL" id="ADG97354.1"/>
    </source>
</evidence>
<dbReference type="Pfam" id="PF22608">
    <property type="entry name" value="DNAX_ATPase_lid"/>
    <property type="match status" value="1"/>
</dbReference>
<dbReference type="PANTHER" id="PTHR11669">
    <property type="entry name" value="REPLICATION FACTOR C / DNA POLYMERASE III GAMMA-TAU SUBUNIT"/>
    <property type="match status" value="1"/>
</dbReference>
<dbReference type="OrthoDB" id="9810148at2"/>
<evidence type="ECO:0000256" key="9">
    <source>
        <dbReference type="ARBA" id="ARBA00022840"/>
    </source>
</evidence>
<reference evidence="17 18" key="1">
    <citation type="journal article" date="2010" name="Stand. Genomic Sci.">
        <title>Complete genome sequence of Segniliparus rotundus type strain (CDC 1076).</title>
        <authorList>
            <person name="Sikorski J."/>
            <person name="Lapidus A."/>
            <person name="Copeland A."/>
            <person name="Misra M."/>
            <person name="Glavina Del Rio T."/>
            <person name="Nolan M."/>
            <person name="Lucas S."/>
            <person name="Chen F."/>
            <person name="Tice H."/>
            <person name="Cheng J.F."/>
            <person name="Jando M."/>
            <person name="Schneider S."/>
            <person name="Bruce D."/>
            <person name="Goodwin L."/>
            <person name="Pitluck S."/>
            <person name="Liolios K."/>
            <person name="Mikhailova N."/>
            <person name="Pati A."/>
            <person name="Ivanova N."/>
            <person name="Mavromatis K."/>
            <person name="Chen A."/>
            <person name="Palaniappan K."/>
            <person name="Chertkov O."/>
            <person name="Land M."/>
            <person name="Hauser L."/>
            <person name="Chang Y.J."/>
            <person name="Jeffries C.D."/>
            <person name="Brettin T."/>
            <person name="Detter J.C."/>
            <person name="Han C."/>
            <person name="Rohde M."/>
            <person name="Goker M."/>
            <person name="Bristow J."/>
            <person name="Eisen J.A."/>
            <person name="Markowitz V."/>
            <person name="Hugenholtz P."/>
            <person name="Kyrpides N.C."/>
            <person name="Klenk H.P."/>
        </authorList>
    </citation>
    <scope>NUCLEOTIDE SEQUENCE [LARGE SCALE GENOMIC DNA]</scope>
    <source>
        <strain evidence="18">ATCC BAA-972 / CDC 1076 / CIP 108378 / DSM 44985 / JCM 13578</strain>
    </source>
</reference>
<dbReference type="RefSeq" id="WP_013137810.1">
    <property type="nucleotide sequence ID" value="NC_014168.1"/>
</dbReference>
<dbReference type="GO" id="GO:0003677">
    <property type="term" value="F:DNA binding"/>
    <property type="evidence" value="ECO:0007669"/>
    <property type="project" value="InterPro"/>
</dbReference>
<name>D6ZE74_SEGRD</name>
<evidence type="ECO:0000313" key="18">
    <source>
        <dbReference type="Proteomes" id="UP000002247"/>
    </source>
</evidence>
<dbReference type="AlphaFoldDB" id="D6ZE74"/>
<dbReference type="PANTHER" id="PTHR11669:SF0">
    <property type="entry name" value="PROTEIN STICHEL-LIKE 2"/>
    <property type="match status" value="1"/>
</dbReference>
<dbReference type="HOGENOM" id="CLU_006229_3_5_11"/>
<dbReference type="CDD" id="cd00009">
    <property type="entry name" value="AAA"/>
    <property type="match status" value="1"/>
</dbReference>
<keyword evidence="4 14" id="KW-0548">Nucleotidyltransferase</keyword>
<feature type="domain" description="AAA+ ATPase" evidence="16">
    <location>
        <begin position="34"/>
        <end position="177"/>
    </location>
</feature>
<proteinExistence type="inferred from homology"/>
<evidence type="ECO:0000259" key="16">
    <source>
        <dbReference type="SMART" id="SM00382"/>
    </source>
</evidence>
<dbReference type="InterPro" id="IPR027417">
    <property type="entry name" value="P-loop_NTPase"/>
</dbReference>
<dbReference type="eggNOG" id="COG3468">
    <property type="taxonomic scope" value="Bacteria"/>
</dbReference>
<dbReference type="KEGG" id="srt:Srot_0877"/>
<feature type="compositionally biased region" description="Basic and acidic residues" evidence="15">
    <location>
        <begin position="404"/>
        <end position="414"/>
    </location>
</feature>
<evidence type="ECO:0000256" key="8">
    <source>
        <dbReference type="ARBA" id="ARBA00022833"/>
    </source>
</evidence>
<evidence type="ECO:0000256" key="4">
    <source>
        <dbReference type="ARBA" id="ARBA00022695"/>
    </source>
</evidence>
<feature type="compositionally biased region" description="Low complexity" evidence="15">
    <location>
        <begin position="631"/>
        <end position="640"/>
    </location>
</feature>
<comment type="catalytic activity">
    <reaction evidence="12 14">
        <text>DNA(n) + a 2'-deoxyribonucleoside 5'-triphosphate = DNA(n+1) + diphosphate</text>
        <dbReference type="Rhea" id="RHEA:22508"/>
        <dbReference type="Rhea" id="RHEA-COMP:17339"/>
        <dbReference type="Rhea" id="RHEA-COMP:17340"/>
        <dbReference type="ChEBI" id="CHEBI:33019"/>
        <dbReference type="ChEBI" id="CHEBI:61560"/>
        <dbReference type="ChEBI" id="CHEBI:173112"/>
        <dbReference type="EC" id="2.7.7.7"/>
    </reaction>
</comment>
<comment type="function">
    <text evidence="11 14">DNA polymerase III is a complex, multichain enzyme responsible for most of the replicative synthesis in bacteria. This DNA polymerase also exhibits 3' to 5' exonuclease activity.</text>
</comment>
<dbReference type="GO" id="GO:0003887">
    <property type="term" value="F:DNA-directed DNA polymerase activity"/>
    <property type="evidence" value="ECO:0007669"/>
    <property type="project" value="UniProtKB-KW"/>
</dbReference>
<dbReference type="CDD" id="cd18137">
    <property type="entry name" value="HLD_clamp_pol_III_gamma_tau"/>
    <property type="match status" value="1"/>
</dbReference>
<evidence type="ECO:0000256" key="6">
    <source>
        <dbReference type="ARBA" id="ARBA00022723"/>
    </source>
</evidence>
<feature type="region of interest" description="Disordered" evidence="15">
    <location>
        <begin position="382"/>
        <end position="476"/>
    </location>
</feature>
<comment type="similarity">
    <text evidence="1 14">Belongs to the DnaX/STICHEL family.</text>
</comment>
<evidence type="ECO:0000256" key="2">
    <source>
        <dbReference type="ARBA" id="ARBA00012417"/>
    </source>
</evidence>
<keyword evidence="5 14" id="KW-0235">DNA replication</keyword>
<feature type="region of interest" description="Disordered" evidence="15">
    <location>
        <begin position="558"/>
        <end position="664"/>
    </location>
</feature>
<dbReference type="Gene3D" id="3.40.50.300">
    <property type="entry name" value="P-loop containing nucleotide triphosphate hydrolases"/>
    <property type="match status" value="1"/>
</dbReference>
<evidence type="ECO:0000256" key="11">
    <source>
        <dbReference type="ARBA" id="ARBA00037724"/>
    </source>
</evidence>
<evidence type="ECO:0000256" key="14">
    <source>
        <dbReference type="RuleBase" id="RU364063"/>
    </source>
</evidence>
<gene>
    <name evidence="14" type="primary">dnaX</name>
    <name evidence="17" type="ordered locus">Srot_0877</name>
</gene>
<dbReference type="InterPro" id="IPR050238">
    <property type="entry name" value="DNA_Rep/Repair_Clamp_Loader"/>
</dbReference>
<dbReference type="FunFam" id="3.40.50.300:FF:000014">
    <property type="entry name" value="DNA polymerase III subunit gamma/tau"/>
    <property type="match status" value="1"/>
</dbReference>
<dbReference type="Pfam" id="PF13177">
    <property type="entry name" value="DNA_pol3_delta2"/>
    <property type="match status" value="1"/>
</dbReference>
<comment type="subunit">
    <text evidence="14">DNA polymerase III contains a core (composed of alpha, epsilon and theta chains) that associates with a tau subunit. This core dimerizes to form the POLIII' complex. PolIII' associates with the gamma complex (composed of gamma, delta, delta', psi and chi chains) and with the beta chain to form the complete DNA polymerase III complex.</text>
</comment>
<dbReference type="SMART" id="SM00382">
    <property type="entry name" value="AAA"/>
    <property type="match status" value="1"/>
</dbReference>
<dbReference type="GO" id="GO:0046872">
    <property type="term" value="F:metal ion binding"/>
    <property type="evidence" value="ECO:0007669"/>
    <property type="project" value="UniProtKB-KW"/>
</dbReference>
<sequence>MALYRRYRPERLDQVLGQEHVTKPLSVALEAGRLGHAYLFSGPRGCGKTSLARILARSVNCEKGPTANPCGVCESCRALAEGGPGSIDVIELDAASHGGVDDTRDLRDRAFYAPARSAKRVFIIDEAHMVTTAGFNALLKIVEEPPPHLIFVFATTEPEKVLPTIRSRTHHYPFRLLPPKTLRELLANVAHAEQVAVEPDVYPLVIRASGGSPRDALSILDQLMAGAENATVTYADAVGLLGVTNAALIDSAVAALAAGDGAAVFTAVDQCVSAGGDPRRFAVDLLDRLRDLILVQTVPGALEQGLVDAPADAWPQRHEQARSFGPGTLARCAQTLHTGVTEMRGATSPRLLLEVVFARMLLPQTDSDALIARLERLERGSPLPAAVEPSPARRRAAEPGSLARSERAEPEPETPKPTPRAQPPAQRQEPETDPWPPRATSEPAGEKPDEPAPESAAVPAPEPVDAPEPVSARADTTDSLHEIWAKALGQIRERSRVAYALLEGVPTPELRGEELVIRQASSALAARLSDPKVLDMVTTALQEGAGVHWRVVCERGAAANASPSERPERSASSAPAASAAEPPSARARRVLAERRSGSAAREPGADPDPAPRREQTPPQREQAPSPDEQGAPQAQQAPSPDETAQPPDALALLTAQLGAKPIKG</sequence>
<dbReference type="STRING" id="640132.Srot_0877"/>
<evidence type="ECO:0000256" key="12">
    <source>
        <dbReference type="ARBA" id="ARBA00049244"/>
    </source>
</evidence>
<dbReference type="Gene3D" id="1.10.8.60">
    <property type="match status" value="1"/>
</dbReference>
<evidence type="ECO:0000256" key="10">
    <source>
        <dbReference type="ARBA" id="ARBA00022932"/>
    </source>
</evidence>
<keyword evidence="6" id="KW-0479">Metal-binding</keyword>
<keyword evidence="10 14" id="KW-0239">DNA-directed DNA polymerase</keyword>
<evidence type="ECO:0000256" key="3">
    <source>
        <dbReference type="ARBA" id="ARBA00022679"/>
    </source>
</evidence>
<evidence type="ECO:0000256" key="13">
    <source>
        <dbReference type="ARBA" id="ARBA00074577"/>
    </source>
</evidence>
<dbReference type="NCBIfam" id="TIGR02397">
    <property type="entry name" value="dnaX_nterm"/>
    <property type="match status" value="1"/>
</dbReference>
<dbReference type="InterPro" id="IPR008921">
    <property type="entry name" value="DNA_pol3_clamp-load_cplx_C"/>
</dbReference>
<evidence type="ECO:0000256" key="7">
    <source>
        <dbReference type="ARBA" id="ARBA00022741"/>
    </source>
</evidence>
<dbReference type="InterPro" id="IPR012763">
    <property type="entry name" value="DNA_pol_III_sug/sutau_N"/>
</dbReference>
<dbReference type="FunFam" id="1.20.272.10:FF:000003">
    <property type="entry name" value="DNA polymerase III subunit gamma/tau"/>
    <property type="match status" value="1"/>
</dbReference>
<dbReference type="InterPro" id="IPR003593">
    <property type="entry name" value="AAA+_ATPase"/>
</dbReference>
<keyword evidence="3 14" id="KW-0808">Transferase</keyword>
<keyword evidence="8" id="KW-0862">Zinc</keyword>
<evidence type="ECO:0000256" key="5">
    <source>
        <dbReference type="ARBA" id="ARBA00022705"/>
    </source>
</evidence>
<accession>D6ZE74</accession>
<dbReference type="InterPro" id="IPR045085">
    <property type="entry name" value="HLD_clamp_pol_III_gamma_tau"/>
</dbReference>
<dbReference type="Gene3D" id="1.20.272.10">
    <property type="match status" value="1"/>
</dbReference>
<dbReference type="eggNOG" id="COG2812">
    <property type="taxonomic scope" value="Bacteria"/>
</dbReference>
<dbReference type="GO" id="GO:0009360">
    <property type="term" value="C:DNA polymerase III complex"/>
    <property type="evidence" value="ECO:0007669"/>
    <property type="project" value="InterPro"/>
</dbReference>
<dbReference type="SUPFAM" id="SSF52540">
    <property type="entry name" value="P-loop containing nucleoside triphosphate hydrolases"/>
    <property type="match status" value="1"/>
</dbReference>
<protein>
    <recommendedName>
        <fullName evidence="13 14">DNA polymerase III subunit gamma/tau</fullName>
        <ecNumber evidence="2 14">2.7.7.7</ecNumber>
    </recommendedName>
</protein>
<dbReference type="Proteomes" id="UP000002247">
    <property type="component" value="Chromosome"/>
</dbReference>
<dbReference type="SUPFAM" id="SSF48019">
    <property type="entry name" value="post-AAA+ oligomerization domain-like"/>
    <property type="match status" value="1"/>
</dbReference>
<dbReference type="EMBL" id="CP001958">
    <property type="protein sequence ID" value="ADG97354.1"/>
    <property type="molecule type" value="Genomic_DNA"/>
</dbReference>
<keyword evidence="18" id="KW-1185">Reference proteome</keyword>
<dbReference type="GO" id="GO:0005524">
    <property type="term" value="F:ATP binding"/>
    <property type="evidence" value="ECO:0007669"/>
    <property type="project" value="UniProtKB-KW"/>
</dbReference>
<dbReference type="NCBIfam" id="NF005846">
    <property type="entry name" value="PRK07764.1-6"/>
    <property type="match status" value="1"/>
</dbReference>